<comment type="caution">
    <text evidence="2">The sequence shown here is derived from an EMBL/GenBank/DDBJ whole genome shotgun (WGS) entry which is preliminary data.</text>
</comment>
<feature type="region of interest" description="Disordered" evidence="1">
    <location>
        <begin position="1"/>
        <end position="59"/>
    </location>
</feature>
<evidence type="ECO:0008006" key="4">
    <source>
        <dbReference type="Google" id="ProtNLM"/>
    </source>
</evidence>
<feature type="region of interest" description="Disordered" evidence="1">
    <location>
        <begin position="135"/>
        <end position="154"/>
    </location>
</feature>
<evidence type="ECO:0000256" key="1">
    <source>
        <dbReference type="SAM" id="MobiDB-lite"/>
    </source>
</evidence>
<evidence type="ECO:0000313" key="2">
    <source>
        <dbReference type="EMBL" id="NJP16468.1"/>
    </source>
</evidence>
<dbReference type="Proteomes" id="UP000635996">
    <property type="component" value="Unassembled WGS sequence"/>
</dbReference>
<sequence length="154" mass="15152">MAGALVLTACDSGGPDPQTSRSGAPSASASPHGTSPAPGGSPGAGGTTRAENAPAVDGSWLTTRDGALVVLTVEDGRAALFATDRTVCAGTAPQRDGKRLVRLTGCGRRTVGTVDSVNATTLRVTWEGGLGTETYTRSEGGALPSGLPTASLGS</sequence>
<gene>
    <name evidence="2" type="ORF">HCJ95_19850</name>
</gene>
<feature type="compositionally biased region" description="Low complexity" evidence="1">
    <location>
        <begin position="19"/>
        <end position="38"/>
    </location>
</feature>
<accession>A0ABX0YVK3</accession>
<dbReference type="EMBL" id="JAATEL010000022">
    <property type="protein sequence ID" value="NJP16468.1"/>
    <property type="molecule type" value="Genomic_DNA"/>
</dbReference>
<reference evidence="2 3" key="1">
    <citation type="submission" date="2020-03" db="EMBL/GenBank/DDBJ databases">
        <title>WGS of actinomycetes isolated from Thailand.</title>
        <authorList>
            <person name="Thawai C."/>
        </authorList>
    </citation>
    <scope>NUCLEOTIDE SEQUENCE [LARGE SCALE GENOMIC DNA]</scope>
    <source>
        <strain evidence="2 3">NBRC 13905</strain>
    </source>
</reference>
<protein>
    <recommendedName>
        <fullName evidence="4">Lipoprotein</fullName>
    </recommendedName>
</protein>
<proteinExistence type="predicted"/>
<keyword evidence="3" id="KW-1185">Reference proteome</keyword>
<evidence type="ECO:0000313" key="3">
    <source>
        <dbReference type="Proteomes" id="UP000635996"/>
    </source>
</evidence>
<name>A0ABX0YVK3_STRTL</name>
<organism evidence="2 3">
    <name type="scientific">Streptomyces thermoviolaceus subsp. thermoviolaceus</name>
    <dbReference type="NCBI Taxonomy" id="66860"/>
    <lineage>
        <taxon>Bacteria</taxon>
        <taxon>Bacillati</taxon>
        <taxon>Actinomycetota</taxon>
        <taxon>Actinomycetes</taxon>
        <taxon>Kitasatosporales</taxon>
        <taxon>Streptomycetaceae</taxon>
        <taxon>Streptomyces</taxon>
    </lineage>
</organism>